<proteinExistence type="predicted"/>
<accession>A0A518GHN5</accession>
<keyword evidence="3" id="KW-1185">Reference proteome</keyword>
<keyword evidence="1" id="KW-0472">Membrane</keyword>
<dbReference type="Proteomes" id="UP000318017">
    <property type="component" value="Chromosome"/>
</dbReference>
<name>A0A518GHN5_9BACT</name>
<gene>
    <name evidence="2" type="ORF">Q31a_65100</name>
</gene>
<reference evidence="2 3" key="1">
    <citation type="submission" date="2019-02" db="EMBL/GenBank/DDBJ databases">
        <title>Deep-cultivation of Planctomycetes and their phenomic and genomic characterization uncovers novel biology.</title>
        <authorList>
            <person name="Wiegand S."/>
            <person name="Jogler M."/>
            <person name="Boedeker C."/>
            <person name="Pinto D."/>
            <person name="Vollmers J."/>
            <person name="Rivas-Marin E."/>
            <person name="Kohn T."/>
            <person name="Peeters S.H."/>
            <person name="Heuer A."/>
            <person name="Rast P."/>
            <person name="Oberbeckmann S."/>
            <person name="Bunk B."/>
            <person name="Jeske O."/>
            <person name="Meyerdierks A."/>
            <person name="Storesund J.E."/>
            <person name="Kallscheuer N."/>
            <person name="Luecker S."/>
            <person name="Lage O.M."/>
            <person name="Pohl T."/>
            <person name="Merkel B.J."/>
            <person name="Hornburger P."/>
            <person name="Mueller R.-W."/>
            <person name="Bruemmer F."/>
            <person name="Labrenz M."/>
            <person name="Spormann A.M."/>
            <person name="Op den Camp H."/>
            <person name="Overmann J."/>
            <person name="Amann R."/>
            <person name="Jetten M.S.M."/>
            <person name="Mascher T."/>
            <person name="Medema M.H."/>
            <person name="Devos D.P."/>
            <person name="Kaster A.-K."/>
            <person name="Ovreas L."/>
            <person name="Rohde M."/>
            <person name="Galperin M.Y."/>
            <person name="Jogler C."/>
        </authorList>
    </citation>
    <scope>NUCLEOTIDE SEQUENCE [LARGE SCALE GENOMIC DNA]</scope>
    <source>
        <strain evidence="2 3">Q31a</strain>
    </source>
</reference>
<keyword evidence="1" id="KW-0812">Transmembrane</keyword>
<evidence type="ECO:0000313" key="2">
    <source>
        <dbReference type="EMBL" id="QDV28115.1"/>
    </source>
</evidence>
<dbReference type="KEGG" id="ahel:Q31a_65100"/>
<feature type="transmembrane region" description="Helical" evidence="1">
    <location>
        <begin position="76"/>
        <end position="96"/>
    </location>
</feature>
<keyword evidence="1" id="KW-1133">Transmembrane helix</keyword>
<evidence type="ECO:0000256" key="1">
    <source>
        <dbReference type="SAM" id="Phobius"/>
    </source>
</evidence>
<evidence type="ECO:0000313" key="3">
    <source>
        <dbReference type="Proteomes" id="UP000318017"/>
    </source>
</evidence>
<feature type="transmembrane region" description="Helical" evidence="1">
    <location>
        <begin position="12"/>
        <end position="34"/>
    </location>
</feature>
<dbReference type="EMBL" id="CP036298">
    <property type="protein sequence ID" value="QDV28115.1"/>
    <property type="molecule type" value="Genomic_DNA"/>
</dbReference>
<protein>
    <submittedName>
        <fullName evidence="2">Uncharacterized protein</fullName>
    </submittedName>
</protein>
<dbReference type="AlphaFoldDB" id="A0A518GHN5"/>
<organism evidence="2 3">
    <name type="scientific">Aureliella helgolandensis</name>
    <dbReference type="NCBI Taxonomy" id="2527968"/>
    <lineage>
        <taxon>Bacteria</taxon>
        <taxon>Pseudomonadati</taxon>
        <taxon>Planctomycetota</taxon>
        <taxon>Planctomycetia</taxon>
        <taxon>Pirellulales</taxon>
        <taxon>Pirellulaceae</taxon>
        <taxon>Aureliella</taxon>
    </lineage>
</organism>
<feature type="transmembrane region" description="Helical" evidence="1">
    <location>
        <begin position="102"/>
        <end position="123"/>
    </location>
</feature>
<feature type="transmembrane region" description="Helical" evidence="1">
    <location>
        <begin position="46"/>
        <end position="69"/>
    </location>
</feature>
<sequence length="129" mass="13178">MDDRQTAPRSGRSSISIAFLFYIITLCAILVAALQRISVNEAVTGWVVAAVLAVGIGVGLLIGLLFGVVRVKGPSGALVGCCAGAVVGAIAGPISLIGSDQFYSVLALTLFGCWILIALMLLATRLGDS</sequence>